<keyword evidence="4" id="KW-0786">Thiamine pyrophosphate</keyword>
<dbReference type="Pfam" id="PF00456">
    <property type="entry name" value="Transketolase_N"/>
    <property type="match status" value="1"/>
</dbReference>
<evidence type="ECO:0000256" key="4">
    <source>
        <dbReference type="ARBA" id="ARBA00023052"/>
    </source>
</evidence>
<dbReference type="InterPro" id="IPR005475">
    <property type="entry name" value="Transketolase-like_Pyr-bd"/>
</dbReference>
<evidence type="ECO:0000313" key="6">
    <source>
        <dbReference type="EMBL" id="CUS07883.1"/>
    </source>
</evidence>
<dbReference type="Gene3D" id="3.40.50.970">
    <property type="match status" value="2"/>
</dbReference>
<dbReference type="InterPro" id="IPR051157">
    <property type="entry name" value="PDH/Transketolase"/>
</dbReference>
<dbReference type="CDD" id="cd07033">
    <property type="entry name" value="TPP_PYR_DXS_TK_like"/>
    <property type="match status" value="1"/>
</dbReference>
<feature type="domain" description="Transketolase-like pyrimidine-binding" evidence="5">
    <location>
        <begin position="276"/>
        <end position="441"/>
    </location>
</feature>
<evidence type="ECO:0000313" key="7">
    <source>
        <dbReference type="Proteomes" id="UP001412239"/>
    </source>
</evidence>
<gene>
    <name evidence="6" type="ORF">GSTUAT00008042001</name>
</gene>
<organism evidence="6 7">
    <name type="scientific">Tuber aestivum</name>
    <name type="common">summer truffle</name>
    <dbReference type="NCBI Taxonomy" id="59557"/>
    <lineage>
        <taxon>Eukaryota</taxon>
        <taxon>Fungi</taxon>
        <taxon>Dikarya</taxon>
        <taxon>Ascomycota</taxon>
        <taxon>Pezizomycotina</taxon>
        <taxon>Pezizomycetes</taxon>
        <taxon>Pezizales</taxon>
        <taxon>Tuberaceae</taxon>
        <taxon>Tuber</taxon>
    </lineage>
</organism>
<feature type="non-terminal residue" evidence="6">
    <location>
        <position position="1"/>
    </location>
</feature>
<comment type="cofactor">
    <cofactor evidence="1">
        <name>Co(2+)</name>
        <dbReference type="ChEBI" id="CHEBI:48828"/>
    </cofactor>
</comment>
<sequence length="469" mass="50601">MVHAVNSGHPGGSLGCTEFLVTLYQNIMERKEGFDMDGIGEDIFFLSNGHISPVFYSVLARSGYFPVSELATFRLLNSRLQGHPTTHEGLPGVRMASGSLGQGLSVALGAAQAKKLNGDNHLIYTLHGDGELQEGQNWEAIMYASAKKVDNLIATVDVNGKQIDGTTDEVLAMGSIRAKFEAFDWDVLEIKEGNNIDAIIAGLTDAKSRTGKGKPVCILLYTEMGNGVDFMMHTHAWHGKAPNNDQLETISFMPIAYSLLRTAKNKMKKYTNTGSKDTRSGFGAGMTELGQKNEKVVALCADLIGSLKFDDFKKNHPERFFQIGIAEANMIGIAAGLTIGGKIPFTGTFANFSTGRVYDQIRQSVAYSDKNVKICASHAGLTLGEDGATHQILEDIGLMKMLPGMTVINTCDYNQTKAATLALADHHGPAYLRFGRPVVPNFMPADEPFVIGKAILLNEGTDVTIVATG</sequence>
<evidence type="ECO:0000256" key="2">
    <source>
        <dbReference type="ARBA" id="ARBA00001964"/>
    </source>
</evidence>
<comment type="cofactor">
    <cofactor evidence="2">
        <name>thiamine diphosphate</name>
        <dbReference type="ChEBI" id="CHEBI:58937"/>
    </cofactor>
</comment>
<reference evidence="6" key="1">
    <citation type="submission" date="2015-10" db="EMBL/GenBank/DDBJ databases">
        <authorList>
            <person name="Regsiter A."/>
            <person name="william w."/>
        </authorList>
    </citation>
    <scope>NUCLEOTIDE SEQUENCE</scope>
    <source>
        <strain evidence="6">Montdore</strain>
    </source>
</reference>
<dbReference type="FunFam" id="3.40.50.970:FF:000129">
    <property type="entry name" value="Transketolase"/>
    <property type="match status" value="1"/>
</dbReference>
<keyword evidence="7" id="KW-1185">Reference proteome</keyword>
<dbReference type="InterPro" id="IPR029061">
    <property type="entry name" value="THDP-binding"/>
</dbReference>
<protein>
    <recommendedName>
        <fullName evidence="5">Transketolase-like pyrimidine-binding domain-containing protein</fullName>
    </recommendedName>
</protein>
<evidence type="ECO:0000256" key="1">
    <source>
        <dbReference type="ARBA" id="ARBA00001941"/>
    </source>
</evidence>
<dbReference type="CDD" id="cd02012">
    <property type="entry name" value="TPP_TK"/>
    <property type="match status" value="1"/>
</dbReference>
<dbReference type="PANTHER" id="PTHR43825:SF1">
    <property type="entry name" value="TRANSKETOLASE-LIKE PYRIMIDINE-BINDING DOMAIN-CONTAINING PROTEIN"/>
    <property type="match status" value="1"/>
</dbReference>
<dbReference type="InterPro" id="IPR005474">
    <property type="entry name" value="Transketolase_N"/>
</dbReference>
<dbReference type="PANTHER" id="PTHR43825">
    <property type="entry name" value="PYRUVATE DEHYDROGENASE E1 COMPONENT"/>
    <property type="match status" value="1"/>
</dbReference>
<name>A0A292PN22_9PEZI</name>
<dbReference type="GO" id="GO:0006091">
    <property type="term" value="P:generation of precursor metabolites and energy"/>
    <property type="evidence" value="ECO:0007669"/>
    <property type="project" value="UniProtKB-ARBA"/>
</dbReference>
<proteinExistence type="inferred from homology"/>
<dbReference type="Proteomes" id="UP001412239">
    <property type="component" value="Unassembled WGS sequence"/>
</dbReference>
<accession>A0A292PN22</accession>
<evidence type="ECO:0000259" key="5">
    <source>
        <dbReference type="SMART" id="SM00861"/>
    </source>
</evidence>
<evidence type="ECO:0000256" key="3">
    <source>
        <dbReference type="ARBA" id="ARBA00007131"/>
    </source>
</evidence>
<dbReference type="AlphaFoldDB" id="A0A292PN22"/>
<dbReference type="Pfam" id="PF02779">
    <property type="entry name" value="Transket_pyr"/>
    <property type="match status" value="1"/>
</dbReference>
<dbReference type="SMART" id="SM00861">
    <property type="entry name" value="Transket_pyr"/>
    <property type="match status" value="1"/>
</dbReference>
<comment type="similarity">
    <text evidence="3">Belongs to the transketolase family.</text>
</comment>
<dbReference type="SUPFAM" id="SSF52518">
    <property type="entry name" value="Thiamin diphosphate-binding fold (THDP-binding)"/>
    <property type="match status" value="2"/>
</dbReference>
<dbReference type="EMBL" id="LN891167">
    <property type="protein sequence ID" value="CUS07883.1"/>
    <property type="molecule type" value="Genomic_DNA"/>
</dbReference>